<dbReference type="InterPro" id="IPR000555">
    <property type="entry name" value="JAMM/MPN+_dom"/>
</dbReference>
<evidence type="ECO:0000256" key="2">
    <source>
        <dbReference type="ARBA" id="ARBA00022723"/>
    </source>
</evidence>
<accession>A0A559IY87</accession>
<evidence type="ECO:0000256" key="4">
    <source>
        <dbReference type="ARBA" id="ARBA00022833"/>
    </source>
</evidence>
<dbReference type="Gene3D" id="3.40.140.10">
    <property type="entry name" value="Cytidine Deaminase, domain 2"/>
    <property type="match status" value="1"/>
</dbReference>
<gene>
    <name evidence="7" type="ORF">FPZ44_05705</name>
</gene>
<name>A0A559IY87_9BACL</name>
<dbReference type="AlphaFoldDB" id="A0A559IY87"/>
<organism evidence="7 8">
    <name type="scientific">Paenibacillus agilis</name>
    <dbReference type="NCBI Taxonomy" id="3020863"/>
    <lineage>
        <taxon>Bacteria</taxon>
        <taxon>Bacillati</taxon>
        <taxon>Bacillota</taxon>
        <taxon>Bacilli</taxon>
        <taxon>Bacillales</taxon>
        <taxon>Paenibacillaceae</taxon>
        <taxon>Paenibacillus</taxon>
    </lineage>
</organism>
<keyword evidence="1" id="KW-0645">Protease</keyword>
<keyword evidence="4" id="KW-0862">Zinc</keyword>
<dbReference type="OrthoDB" id="9802958at2"/>
<evidence type="ECO:0000259" key="6">
    <source>
        <dbReference type="SMART" id="SM00232"/>
    </source>
</evidence>
<evidence type="ECO:0000256" key="5">
    <source>
        <dbReference type="ARBA" id="ARBA00023049"/>
    </source>
</evidence>
<dbReference type="Pfam" id="PF14464">
    <property type="entry name" value="Prok-JAB"/>
    <property type="match status" value="1"/>
</dbReference>
<dbReference type="PANTHER" id="PTHR34858">
    <property type="entry name" value="CYSO-CYSTEINE PEPTIDASE"/>
    <property type="match status" value="1"/>
</dbReference>
<feature type="domain" description="JAB1/MPN/MOV34 metalloenzyme" evidence="6">
    <location>
        <begin position="16"/>
        <end position="143"/>
    </location>
</feature>
<dbReference type="SUPFAM" id="SSF102712">
    <property type="entry name" value="JAB1/MPN domain"/>
    <property type="match status" value="1"/>
</dbReference>
<keyword evidence="8" id="KW-1185">Reference proteome</keyword>
<dbReference type="GO" id="GO:0006508">
    <property type="term" value="P:proteolysis"/>
    <property type="evidence" value="ECO:0007669"/>
    <property type="project" value="UniProtKB-KW"/>
</dbReference>
<dbReference type="SMART" id="SM00232">
    <property type="entry name" value="JAB_MPN"/>
    <property type="match status" value="1"/>
</dbReference>
<comment type="caution">
    <text evidence="7">The sequence shown here is derived from an EMBL/GenBank/DDBJ whole genome shotgun (WGS) entry which is preliminary data.</text>
</comment>
<dbReference type="EMBL" id="VNJK01000001">
    <property type="protein sequence ID" value="TVX92590.1"/>
    <property type="molecule type" value="Genomic_DNA"/>
</dbReference>
<keyword evidence="2" id="KW-0479">Metal-binding</keyword>
<proteinExistence type="predicted"/>
<dbReference type="RefSeq" id="WP_144988197.1">
    <property type="nucleotide sequence ID" value="NZ_VNJK01000001.1"/>
</dbReference>
<dbReference type="GO" id="GO:0008270">
    <property type="term" value="F:zinc ion binding"/>
    <property type="evidence" value="ECO:0007669"/>
    <property type="project" value="TreeGrafter"/>
</dbReference>
<dbReference type="Proteomes" id="UP000318102">
    <property type="component" value="Unassembled WGS sequence"/>
</dbReference>
<keyword evidence="5" id="KW-0482">Metalloprotease</keyword>
<sequence length="143" mass="16665">MTNTHNIQANPLPIGTLSIMPSAIQSMLEHLRINYPNEACGILLRDKHLRPHAFHIFEPIPNTDQHPQHRFHLDPSIYIPLLFRYPETQWERILVHSHPHTPATISLEDKLGWRDTQAIWAGWLVVSFQSGLDKPSFSYYTHF</sequence>
<evidence type="ECO:0000313" key="7">
    <source>
        <dbReference type="EMBL" id="TVX92590.1"/>
    </source>
</evidence>
<dbReference type="PANTHER" id="PTHR34858:SF1">
    <property type="entry name" value="CYSO-CYSTEINE PEPTIDASE"/>
    <property type="match status" value="1"/>
</dbReference>
<keyword evidence="3" id="KW-0378">Hydrolase</keyword>
<dbReference type="InterPro" id="IPR028090">
    <property type="entry name" value="JAB_dom_prok"/>
</dbReference>
<reference evidence="7 8" key="1">
    <citation type="submission" date="2019-07" db="EMBL/GenBank/DDBJ databases">
        <authorList>
            <person name="Kim J."/>
        </authorList>
    </citation>
    <scope>NUCLEOTIDE SEQUENCE [LARGE SCALE GENOMIC DNA]</scope>
    <source>
        <strain evidence="7 8">N4</strain>
    </source>
</reference>
<evidence type="ECO:0000256" key="1">
    <source>
        <dbReference type="ARBA" id="ARBA00022670"/>
    </source>
</evidence>
<protein>
    <recommendedName>
        <fullName evidence="6">JAB1/MPN/MOV34 metalloenzyme domain-containing protein</fullName>
    </recommendedName>
</protein>
<dbReference type="InterPro" id="IPR051929">
    <property type="entry name" value="VirAsm_ModProt"/>
</dbReference>
<evidence type="ECO:0000256" key="3">
    <source>
        <dbReference type="ARBA" id="ARBA00022801"/>
    </source>
</evidence>
<dbReference type="GO" id="GO:0008235">
    <property type="term" value="F:metalloexopeptidase activity"/>
    <property type="evidence" value="ECO:0007669"/>
    <property type="project" value="TreeGrafter"/>
</dbReference>
<evidence type="ECO:0000313" key="8">
    <source>
        <dbReference type="Proteomes" id="UP000318102"/>
    </source>
</evidence>